<dbReference type="Pfam" id="PF22725">
    <property type="entry name" value="GFO_IDH_MocA_C3"/>
    <property type="match status" value="1"/>
</dbReference>
<dbReference type="InterPro" id="IPR000683">
    <property type="entry name" value="Gfo/Idh/MocA-like_OxRdtase_N"/>
</dbReference>
<sequence>MSDKRIVKWGIMGPGGISGNFASELKHAPGAELVAVAGRSKEKAEAFASKYGVPRSYGSCEELAADPDVEIVYIGTLHPIHKENAITLLRGGKSILCEKPFTMTEEEAKEIVQEARDRGLFVMEAMWTRYLPVIRQVRQWLKDGAIGEVQLLKAEFGFDVGWDPEGRLLNKAKGGGTLLDAGIYPISFASMVFGGRPRRIQSNVYIGETGVDERFSLLFEYDKGRTASLHGAVRLSMNNDAWIYGTKGKIHVDNFLASKKATLYANGQDPVEVTDERGFVGHAFQAIEAMDCLREGRKESAAMPADETVEIMATLDEIRAQWNLTY</sequence>
<dbReference type="InterPro" id="IPR036291">
    <property type="entry name" value="NAD(P)-bd_dom_sf"/>
</dbReference>
<proteinExistence type="inferred from homology"/>
<accession>A0A841T5C4</accession>
<feature type="domain" description="GFO/IDH/MocA-like oxidoreductase" evidence="4">
    <location>
        <begin position="134"/>
        <end position="250"/>
    </location>
</feature>
<dbReference type="InterPro" id="IPR050984">
    <property type="entry name" value="Gfo/Idh/MocA_domain"/>
</dbReference>
<evidence type="ECO:0000259" key="4">
    <source>
        <dbReference type="Pfam" id="PF22725"/>
    </source>
</evidence>
<evidence type="ECO:0000313" key="6">
    <source>
        <dbReference type="Proteomes" id="UP000535838"/>
    </source>
</evidence>
<reference evidence="5 6" key="1">
    <citation type="submission" date="2020-08" db="EMBL/GenBank/DDBJ databases">
        <title>Cohnella phylogeny.</title>
        <authorList>
            <person name="Dunlap C."/>
        </authorList>
    </citation>
    <scope>NUCLEOTIDE SEQUENCE [LARGE SCALE GENOMIC DNA]</scope>
    <source>
        <strain evidence="5 6">DSM 25241</strain>
    </source>
</reference>
<comment type="similarity">
    <text evidence="1">Belongs to the Gfo/Idh/MocA family.</text>
</comment>
<dbReference type="GO" id="GO:0016491">
    <property type="term" value="F:oxidoreductase activity"/>
    <property type="evidence" value="ECO:0007669"/>
    <property type="project" value="UniProtKB-KW"/>
</dbReference>
<evidence type="ECO:0000259" key="3">
    <source>
        <dbReference type="Pfam" id="PF01408"/>
    </source>
</evidence>
<protein>
    <submittedName>
        <fullName evidence="5">Gfo/Idh/MocA family oxidoreductase</fullName>
    </submittedName>
</protein>
<dbReference type="Pfam" id="PF01408">
    <property type="entry name" value="GFO_IDH_MocA"/>
    <property type="match status" value="1"/>
</dbReference>
<organism evidence="5 6">
    <name type="scientific">Cohnella thailandensis</name>
    <dbReference type="NCBI Taxonomy" id="557557"/>
    <lineage>
        <taxon>Bacteria</taxon>
        <taxon>Bacillati</taxon>
        <taxon>Bacillota</taxon>
        <taxon>Bacilli</taxon>
        <taxon>Bacillales</taxon>
        <taxon>Paenibacillaceae</taxon>
        <taxon>Cohnella</taxon>
    </lineage>
</organism>
<dbReference type="SUPFAM" id="SSF55347">
    <property type="entry name" value="Glyceraldehyde-3-phosphate dehydrogenase-like, C-terminal domain"/>
    <property type="match status" value="1"/>
</dbReference>
<dbReference type="AlphaFoldDB" id="A0A841T5C4"/>
<comment type="caution">
    <text evidence="5">The sequence shown here is derived from an EMBL/GenBank/DDBJ whole genome shotgun (WGS) entry which is preliminary data.</text>
</comment>
<evidence type="ECO:0000256" key="2">
    <source>
        <dbReference type="ARBA" id="ARBA00023002"/>
    </source>
</evidence>
<dbReference type="RefSeq" id="WP_185122502.1">
    <property type="nucleotide sequence ID" value="NZ_JACJVQ010000021.1"/>
</dbReference>
<dbReference type="PANTHER" id="PTHR22604">
    <property type="entry name" value="OXIDOREDUCTASES"/>
    <property type="match status" value="1"/>
</dbReference>
<evidence type="ECO:0000256" key="1">
    <source>
        <dbReference type="ARBA" id="ARBA00010928"/>
    </source>
</evidence>
<evidence type="ECO:0000313" key="5">
    <source>
        <dbReference type="EMBL" id="MBB6637290.1"/>
    </source>
</evidence>
<dbReference type="Gene3D" id="3.30.360.10">
    <property type="entry name" value="Dihydrodipicolinate Reductase, domain 2"/>
    <property type="match status" value="1"/>
</dbReference>
<dbReference type="PANTHER" id="PTHR22604:SF105">
    <property type="entry name" value="TRANS-1,2-DIHYDROBENZENE-1,2-DIOL DEHYDROGENASE"/>
    <property type="match status" value="1"/>
</dbReference>
<dbReference type="Gene3D" id="3.40.50.720">
    <property type="entry name" value="NAD(P)-binding Rossmann-like Domain"/>
    <property type="match status" value="1"/>
</dbReference>
<name>A0A841T5C4_9BACL</name>
<feature type="domain" description="Gfo/Idh/MocA-like oxidoreductase N-terminal" evidence="3">
    <location>
        <begin position="8"/>
        <end position="124"/>
    </location>
</feature>
<dbReference type="GO" id="GO:0000166">
    <property type="term" value="F:nucleotide binding"/>
    <property type="evidence" value="ECO:0007669"/>
    <property type="project" value="InterPro"/>
</dbReference>
<gene>
    <name evidence="5" type="ORF">H7B67_24445</name>
</gene>
<dbReference type="SUPFAM" id="SSF51735">
    <property type="entry name" value="NAD(P)-binding Rossmann-fold domains"/>
    <property type="match status" value="1"/>
</dbReference>
<keyword evidence="6" id="KW-1185">Reference proteome</keyword>
<keyword evidence="2" id="KW-0560">Oxidoreductase</keyword>
<dbReference type="Proteomes" id="UP000535838">
    <property type="component" value="Unassembled WGS sequence"/>
</dbReference>
<dbReference type="EMBL" id="JACJVQ010000021">
    <property type="protein sequence ID" value="MBB6637290.1"/>
    <property type="molecule type" value="Genomic_DNA"/>
</dbReference>
<dbReference type="InterPro" id="IPR055170">
    <property type="entry name" value="GFO_IDH_MocA-like_dom"/>
</dbReference>